<evidence type="ECO:0000256" key="1">
    <source>
        <dbReference type="ARBA" id="ARBA00004651"/>
    </source>
</evidence>
<dbReference type="AlphaFoldDB" id="A0A6B3L2K5"/>
<dbReference type="PANTHER" id="PTHR30294">
    <property type="entry name" value="MEMBRANE COMPONENT OF ABC TRANSPORTER YHHJ-RELATED"/>
    <property type="match status" value="1"/>
</dbReference>
<organism evidence="6 7">
    <name type="scientific">Sulfuriroseicoccus oceanibius</name>
    <dbReference type="NCBI Taxonomy" id="2707525"/>
    <lineage>
        <taxon>Bacteria</taxon>
        <taxon>Pseudomonadati</taxon>
        <taxon>Verrucomicrobiota</taxon>
        <taxon>Verrucomicrobiia</taxon>
        <taxon>Verrucomicrobiales</taxon>
        <taxon>Verrucomicrobiaceae</taxon>
        <taxon>Sulfuriroseicoccus</taxon>
    </lineage>
</organism>
<evidence type="ECO:0000313" key="6">
    <source>
        <dbReference type="EMBL" id="QQL44371.1"/>
    </source>
</evidence>
<dbReference type="Pfam" id="PF12730">
    <property type="entry name" value="ABC2_membrane_4"/>
    <property type="match status" value="1"/>
</dbReference>
<dbReference type="KEGG" id="soa:G3M56_010815"/>
<dbReference type="GO" id="GO:0005886">
    <property type="term" value="C:plasma membrane"/>
    <property type="evidence" value="ECO:0007669"/>
    <property type="project" value="UniProtKB-SubCell"/>
</dbReference>
<dbReference type="InterPro" id="IPR051449">
    <property type="entry name" value="ABC-2_transporter_component"/>
</dbReference>
<evidence type="ECO:0000256" key="5">
    <source>
        <dbReference type="ARBA" id="ARBA00023136"/>
    </source>
</evidence>
<keyword evidence="7" id="KW-1185">Reference proteome</keyword>
<protein>
    <submittedName>
        <fullName evidence="6">ABC transporter permease</fullName>
    </submittedName>
</protein>
<evidence type="ECO:0000313" key="7">
    <source>
        <dbReference type="Proteomes" id="UP000475117"/>
    </source>
</evidence>
<dbReference type="PANTHER" id="PTHR30294:SF29">
    <property type="entry name" value="MULTIDRUG ABC TRANSPORTER PERMEASE YBHS-RELATED"/>
    <property type="match status" value="1"/>
</dbReference>
<gene>
    <name evidence="6" type="ORF">G3M56_010815</name>
</gene>
<dbReference type="RefSeq" id="WP_164362073.1">
    <property type="nucleotide sequence ID" value="NZ_CP066776.1"/>
</dbReference>
<name>A0A6B3L2K5_9BACT</name>
<reference evidence="6 7" key="1">
    <citation type="submission" date="2020-12" db="EMBL/GenBank/DDBJ databases">
        <title>Sulforoseuscoccus oceanibium gen. nov., sp. nov., a representative of the phylum Verrucomicrobia with special cytoplasmic membrane, and proposal of Sulforoseuscoccusaceae fam. nov.</title>
        <authorList>
            <person name="Xi F."/>
        </authorList>
    </citation>
    <scope>NUCLEOTIDE SEQUENCE [LARGE SCALE GENOMIC DNA]</scope>
    <source>
        <strain evidence="6 7">T37</strain>
    </source>
</reference>
<proteinExistence type="predicted"/>
<evidence type="ECO:0000256" key="4">
    <source>
        <dbReference type="ARBA" id="ARBA00022989"/>
    </source>
</evidence>
<dbReference type="EMBL" id="CP066776">
    <property type="protein sequence ID" value="QQL44371.1"/>
    <property type="molecule type" value="Genomic_DNA"/>
</dbReference>
<keyword evidence="2" id="KW-1003">Cell membrane</keyword>
<dbReference type="Proteomes" id="UP000475117">
    <property type="component" value="Chromosome"/>
</dbReference>
<accession>A0A6B3L2K5</accession>
<sequence length="251" mass="27885">MTFPTLLRKELRGFFLSPVAFIVLAMMMLVQGVSFIFALKPLLTAPQSQSLVATQFTSALFWIPLFVLFPLITMRLFSEEQKMGTLEMLLTAPVRLGEVVLAKFFACLIFYLVLWAPSLSHYVLLEWIGGVSNAYPKFSLGGAFTMLVLLGAMNISIGCLASSLTTNQIVAGILTFALIVMLFLLGHLPSGSLGGLTQPVQEFFEYINSDLHMRRFTSGNFDSRPIFFYLSATVVLLVTTTVTLNARRWKS</sequence>
<comment type="subcellular location">
    <subcellularLocation>
        <location evidence="1">Cell membrane</location>
        <topology evidence="1">Multi-pass membrane protein</topology>
    </subcellularLocation>
</comment>
<keyword evidence="3" id="KW-0812">Transmembrane</keyword>
<keyword evidence="5" id="KW-0472">Membrane</keyword>
<keyword evidence="4" id="KW-1133">Transmembrane helix</keyword>
<evidence type="ECO:0000256" key="2">
    <source>
        <dbReference type="ARBA" id="ARBA00022475"/>
    </source>
</evidence>
<evidence type="ECO:0000256" key="3">
    <source>
        <dbReference type="ARBA" id="ARBA00022692"/>
    </source>
</evidence>